<protein>
    <recommendedName>
        <fullName evidence="2">DUF218 domain-containing protein</fullName>
    </recommendedName>
</protein>
<dbReference type="PANTHER" id="PTHR30336">
    <property type="entry name" value="INNER MEMBRANE PROTEIN, PROBABLE PERMEASE"/>
    <property type="match status" value="1"/>
</dbReference>
<evidence type="ECO:0000313" key="4">
    <source>
        <dbReference type="Proteomes" id="UP000010366"/>
    </source>
</evidence>
<dbReference type="HOGENOM" id="CLU_053514_1_2_3"/>
<keyword evidence="1" id="KW-0472">Membrane</keyword>
<keyword evidence="4" id="KW-1185">Reference proteome</keyword>
<organism evidence="3 4">
    <name type="scientific">Chamaesiphon minutus (strain ATCC 27169 / PCC 6605)</name>
    <dbReference type="NCBI Taxonomy" id="1173020"/>
    <lineage>
        <taxon>Bacteria</taxon>
        <taxon>Bacillati</taxon>
        <taxon>Cyanobacteriota</taxon>
        <taxon>Cyanophyceae</taxon>
        <taxon>Gomontiellales</taxon>
        <taxon>Chamaesiphonaceae</taxon>
        <taxon>Chamaesiphon</taxon>
    </lineage>
</organism>
<dbReference type="CDD" id="cd06259">
    <property type="entry name" value="YdcF-like"/>
    <property type="match status" value="1"/>
</dbReference>
<dbReference type="Proteomes" id="UP000010366">
    <property type="component" value="Chromosome"/>
</dbReference>
<dbReference type="GO" id="GO:0005886">
    <property type="term" value="C:plasma membrane"/>
    <property type="evidence" value="ECO:0007669"/>
    <property type="project" value="TreeGrafter"/>
</dbReference>
<dbReference type="InterPro" id="IPR051599">
    <property type="entry name" value="Cell_Envelope_Assoc"/>
</dbReference>
<dbReference type="PANTHER" id="PTHR30336:SF4">
    <property type="entry name" value="ENVELOPE BIOGENESIS FACTOR ELYC"/>
    <property type="match status" value="1"/>
</dbReference>
<dbReference type="OrthoDB" id="9782395at2"/>
<dbReference type="AlphaFoldDB" id="K9UB90"/>
<reference evidence="3 4" key="1">
    <citation type="submission" date="2012-05" db="EMBL/GenBank/DDBJ databases">
        <title>Finished chromosome of genome of Chamaesiphon sp. PCC 6605.</title>
        <authorList>
            <consortium name="US DOE Joint Genome Institute"/>
            <person name="Gugger M."/>
            <person name="Coursin T."/>
            <person name="Rippka R."/>
            <person name="Tandeau De Marsac N."/>
            <person name="Huntemann M."/>
            <person name="Wei C.-L."/>
            <person name="Han J."/>
            <person name="Detter J.C."/>
            <person name="Han C."/>
            <person name="Tapia R."/>
            <person name="Chen A."/>
            <person name="Kyrpides N."/>
            <person name="Mavromatis K."/>
            <person name="Markowitz V."/>
            <person name="Szeto E."/>
            <person name="Ivanova N."/>
            <person name="Pagani I."/>
            <person name="Pati A."/>
            <person name="Goodwin L."/>
            <person name="Nordberg H.P."/>
            <person name="Cantor M.N."/>
            <person name="Hua S.X."/>
            <person name="Woyke T."/>
            <person name="Kerfeld C.A."/>
        </authorList>
    </citation>
    <scope>NUCLEOTIDE SEQUENCE [LARGE SCALE GENOMIC DNA]</scope>
    <source>
        <strain evidence="4">ATCC 27169 / PCC 6605</strain>
    </source>
</reference>
<evidence type="ECO:0000256" key="1">
    <source>
        <dbReference type="SAM" id="Phobius"/>
    </source>
</evidence>
<dbReference type="STRING" id="1173020.Cha6605_0185"/>
<evidence type="ECO:0000259" key="2">
    <source>
        <dbReference type="Pfam" id="PF02698"/>
    </source>
</evidence>
<evidence type="ECO:0000313" key="3">
    <source>
        <dbReference type="EMBL" id="AFY91489.1"/>
    </source>
</evidence>
<proteinExistence type="predicted"/>
<dbReference type="EMBL" id="CP003600">
    <property type="protein sequence ID" value="AFY91489.1"/>
    <property type="molecule type" value="Genomic_DNA"/>
</dbReference>
<sequence>MSLFFSKLLPLFFYPLGATCFCLTIALVLWWIKSRWTPAAIGTALIILFLSGNAWTSNWLAQSLEWQNIPKTELPTADAIVILGGATRSQAYPRPDVDFADSGDRVWYGATLYRAGKAPKIIVSGGRITWKGGGSPESDDMTKLLVGMGVPQQDIIPEANSFNTRDNAVNVRQILLTQNFKTILLVTSAMHMPRSMAIFKHLGINAIAAPTDYRISQLELDQPNRQTEAAILSFIPNEECLSLTTQSIREYIGIVVYKLRGWL</sequence>
<dbReference type="InterPro" id="IPR014729">
    <property type="entry name" value="Rossmann-like_a/b/a_fold"/>
</dbReference>
<name>K9UB90_CHAP6</name>
<gene>
    <name evidence="3" type="ORF">Cha6605_0185</name>
</gene>
<dbReference type="GO" id="GO:0043164">
    <property type="term" value="P:Gram-negative-bacterium-type cell wall biogenesis"/>
    <property type="evidence" value="ECO:0007669"/>
    <property type="project" value="TreeGrafter"/>
</dbReference>
<dbReference type="KEGG" id="cmp:Cha6605_0185"/>
<feature type="transmembrane region" description="Helical" evidence="1">
    <location>
        <begin position="39"/>
        <end position="61"/>
    </location>
</feature>
<dbReference type="InterPro" id="IPR003848">
    <property type="entry name" value="DUF218"/>
</dbReference>
<accession>K9UB90</accession>
<dbReference type="PATRIC" id="fig|1173020.3.peg.217"/>
<dbReference type="Pfam" id="PF02698">
    <property type="entry name" value="DUF218"/>
    <property type="match status" value="1"/>
</dbReference>
<dbReference type="GO" id="GO:0000270">
    <property type="term" value="P:peptidoglycan metabolic process"/>
    <property type="evidence" value="ECO:0007669"/>
    <property type="project" value="TreeGrafter"/>
</dbReference>
<keyword evidence="1" id="KW-1133">Transmembrane helix</keyword>
<dbReference type="eggNOG" id="COG1434">
    <property type="taxonomic scope" value="Bacteria"/>
</dbReference>
<keyword evidence="1" id="KW-0812">Transmembrane</keyword>
<feature type="transmembrane region" description="Helical" evidence="1">
    <location>
        <begin position="12"/>
        <end position="32"/>
    </location>
</feature>
<dbReference type="RefSeq" id="WP_015157684.1">
    <property type="nucleotide sequence ID" value="NC_019697.1"/>
</dbReference>
<dbReference type="Gene3D" id="3.40.50.620">
    <property type="entry name" value="HUPs"/>
    <property type="match status" value="1"/>
</dbReference>
<feature type="domain" description="DUF218" evidence="2">
    <location>
        <begin position="78"/>
        <end position="253"/>
    </location>
</feature>